<dbReference type="PANTHER" id="PTHR31827:SF1">
    <property type="entry name" value="EMB|CAB89363.1"/>
    <property type="match status" value="1"/>
</dbReference>
<dbReference type="HOGENOM" id="CLU_1417684_0_0_1"/>
<feature type="domain" description="WRKY19-like zinc finger" evidence="2">
    <location>
        <begin position="111"/>
        <end position="134"/>
    </location>
</feature>
<keyword evidence="4" id="KW-1185">Reference proteome</keyword>
<protein>
    <recommendedName>
        <fullName evidence="2">WRKY19-like zinc finger domain-containing protein</fullName>
    </recommendedName>
</protein>
<organism evidence="3 4">
    <name type="scientific">Phytophthora infestans (strain T30-4)</name>
    <name type="common">Potato late blight agent</name>
    <dbReference type="NCBI Taxonomy" id="403677"/>
    <lineage>
        <taxon>Eukaryota</taxon>
        <taxon>Sar</taxon>
        <taxon>Stramenopiles</taxon>
        <taxon>Oomycota</taxon>
        <taxon>Peronosporomycetes</taxon>
        <taxon>Peronosporales</taxon>
        <taxon>Peronosporaceae</taxon>
        <taxon>Phytophthora</taxon>
    </lineage>
</organism>
<dbReference type="InParanoid" id="D0N085"/>
<evidence type="ECO:0000256" key="1">
    <source>
        <dbReference type="SAM" id="MobiDB-lite"/>
    </source>
</evidence>
<dbReference type="AlphaFoldDB" id="D0N085"/>
<feature type="region of interest" description="Disordered" evidence="1">
    <location>
        <begin position="1"/>
        <end position="27"/>
    </location>
</feature>
<dbReference type="GeneID" id="9467392"/>
<proteinExistence type="predicted"/>
<sequence length="192" mass="20523">MSELIENQPNKQGAPAVQPPTDSDGHPVREWIDTLLQAAVIAKDKQKKPFARYNSVCSAHGGRRLCGEAGCERVAQFGHKCSSHGGIKLCSIEGCRRAVQSRGFCKTHGGGVRCQHPDCAKGAISKGFCRSHGGGSRCAEPSCQKWAQRLGFCVRHSKAATDNKAEAVQPDAELIATIPLLEPLPPPTNIST</sequence>
<dbReference type="STRING" id="403677.D0N085"/>
<evidence type="ECO:0000313" key="4">
    <source>
        <dbReference type="Proteomes" id="UP000006643"/>
    </source>
</evidence>
<dbReference type="VEuPathDB" id="FungiDB:PITG_03429"/>
<gene>
    <name evidence="3" type="ORF">PITG_03429</name>
</gene>
<name>D0N085_PHYIT</name>
<dbReference type="EMBL" id="DS028121">
    <property type="protein sequence ID" value="EEY65898.1"/>
    <property type="molecule type" value="Genomic_DNA"/>
</dbReference>
<reference evidence="4" key="1">
    <citation type="journal article" date="2009" name="Nature">
        <title>Genome sequence and analysis of the Irish potato famine pathogen Phytophthora infestans.</title>
        <authorList>
            <consortium name="The Broad Institute Genome Sequencing Platform"/>
            <person name="Haas B.J."/>
            <person name="Kamoun S."/>
            <person name="Zody M.C."/>
            <person name="Jiang R.H."/>
            <person name="Handsaker R.E."/>
            <person name="Cano L.M."/>
            <person name="Grabherr M."/>
            <person name="Kodira C.D."/>
            <person name="Raffaele S."/>
            <person name="Torto-Alalibo T."/>
            <person name="Bozkurt T.O."/>
            <person name="Ah-Fong A.M."/>
            <person name="Alvarado L."/>
            <person name="Anderson V.L."/>
            <person name="Armstrong M.R."/>
            <person name="Avrova A."/>
            <person name="Baxter L."/>
            <person name="Beynon J."/>
            <person name="Boevink P.C."/>
            <person name="Bollmann S.R."/>
            <person name="Bos J.I."/>
            <person name="Bulone V."/>
            <person name="Cai G."/>
            <person name="Cakir C."/>
            <person name="Carrington J.C."/>
            <person name="Chawner M."/>
            <person name="Conti L."/>
            <person name="Costanzo S."/>
            <person name="Ewan R."/>
            <person name="Fahlgren N."/>
            <person name="Fischbach M.A."/>
            <person name="Fugelstad J."/>
            <person name="Gilroy E.M."/>
            <person name="Gnerre S."/>
            <person name="Green P.J."/>
            <person name="Grenville-Briggs L.J."/>
            <person name="Griffith J."/>
            <person name="Grunwald N.J."/>
            <person name="Horn K."/>
            <person name="Horner N.R."/>
            <person name="Hu C.H."/>
            <person name="Huitema E."/>
            <person name="Jeong D.H."/>
            <person name="Jones A.M."/>
            <person name="Jones J.D."/>
            <person name="Jones R.W."/>
            <person name="Karlsson E.K."/>
            <person name="Kunjeti S.G."/>
            <person name="Lamour K."/>
            <person name="Liu Z."/>
            <person name="Ma L."/>
            <person name="Maclean D."/>
            <person name="Chibucos M.C."/>
            <person name="McDonald H."/>
            <person name="McWalters J."/>
            <person name="Meijer H.J."/>
            <person name="Morgan W."/>
            <person name="Morris P.F."/>
            <person name="Munro C.A."/>
            <person name="O'Neill K."/>
            <person name="Ospina-Giraldo M."/>
            <person name="Pinzon A."/>
            <person name="Pritchard L."/>
            <person name="Ramsahoye B."/>
            <person name="Ren Q."/>
            <person name="Restrepo S."/>
            <person name="Roy S."/>
            <person name="Sadanandom A."/>
            <person name="Savidor A."/>
            <person name="Schornack S."/>
            <person name="Schwartz D.C."/>
            <person name="Schumann U.D."/>
            <person name="Schwessinger B."/>
            <person name="Seyer L."/>
            <person name="Sharpe T."/>
            <person name="Silvar C."/>
            <person name="Song J."/>
            <person name="Studholme D.J."/>
            <person name="Sykes S."/>
            <person name="Thines M."/>
            <person name="van de Vondervoort P.J."/>
            <person name="Phuntumart V."/>
            <person name="Wawra S."/>
            <person name="Weide R."/>
            <person name="Win J."/>
            <person name="Young C."/>
            <person name="Zhou S."/>
            <person name="Fry W."/>
            <person name="Meyers B.C."/>
            <person name="van West P."/>
            <person name="Ristaino J."/>
            <person name="Govers F."/>
            <person name="Birch P.R."/>
            <person name="Whisson S.C."/>
            <person name="Judelson H.S."/>
            <person name="Nusbaum C."/>
        </authorList>
    </citation>
    <scope>NUCLEOTIDE SEQUENCE [LARGE SCALE GENOMIC DNA]</scope>
    <source>
        <strain evidence="4">T30-4</strain>
    </source>
</reference>
<evidence type="ECO:0000259" key="2">
    <source>
        <dbReference type="Pfam" id="PF24906"/>
    </source>
</evidence>
<dbReference type="KEGG" id="pif:PITG_03429"/>
<dbReference type="Proteomes" id="UP000006643">
    <property type="component" value="Unassembled WGS sequence"/>
</dbReference>
<feature type="domain" description="WRKY19-like zinc finger" evidence="2">
    <location>
        <begin position="88"/>
        <end position="110"/>
    </location>
</feature>
<dbReference type="eggNOG" id="ENOG502RXH5">
    <property type="taxonomic scope" value="Eukaryota"/>
</dbReference>
<evidence type="ECO:0000313" key="3">
    <source>
        <dbReference type="EMBL" id="EEY65898.1"/>
    </source>
</evidence>
<dbReference type="Pfam" id="PF24906">
    <property type="entry name" value="Zf_WRKY19"/>
    <property type="match status" value="2"/>
</dbReference>
<dbReference type="InterPro" id="IPR056866">
    <property type="entry name" value="Znf_WRKY19"/>
</dbReference>
<dbReference type="PANTHER" id="PTHR31827">
    <property type="entry name" value="EMB|CAB89363.1"/>
    <property type="match status" value="1"/>
</dbReference>
<dbReference type="RefSeq" id="XP_002906497.1">
    <property type="nucleotide sequence ID" value="XM_002906451.1"/>
</dbReference>
<feature type="compositionally biased region" description="Polar residues" evidence="1">
    <location>
        <begin position="1"/>
        <end position="11"/>
    </location>
</feature>
<dbReference type="OrthoDB" id="78581at2759"/>
<accession>D0N085</accession>